<name>A0A8H4J0P5_9PEZI</name>
<proteinExistence type="predicted"/>
<dbReference type="InterPro" id="IPR050121">
    <property type="entry name" value="Cytochrome_P450_monoxygenase"/>
</dbReference>
<dbReference type="Proteomes" id="UP000572817">
    <property type="component" value="Unassembled WGS sequence"/>
</dbReference>
<dbReference type="SUPFAM" id="SSF48264">
    <property type="entry name" value="Cytochrome P450"/>
    <property type="match status" value="1"/>
</dbReference>
<evidence type="ECO:0000313" key="2">
    <source>
        <dbReference type="Proteomes" id="UP000572817"/>
    </source>
</evidence>
<dbReference type="InterPro" id="IPR001128">
    <property type="entry name" value="Cyt_P450"/>
</dbReference>
<dbReference type="PANTHER" id="PTHR24305">
    <property type="entry name" value="CYTOCHROME P450"/>
    <property type="match status" value="1"/>
</dbReference>
<dbReference type="PRINTS" id="PR00463">
    <property type="entry name" value="EP450I"/>
</dbReference>
<comment type="caution">
    <text evidence="1">The sequence shown here is derived from an EMBL/GenBank/DDBJ whole genome shotgun (WGS) entry which is preliminary data.</text>
</comment>
<accession>A0A8H4J0P5</accession>
<dbReference type="PANTHER" id="PTHR24305:SF227">
    <property type="entry name" value="P450, PUTATIVE (EUROFUNG)-RELATED"/>
    <property type="match status" value="1"/>
</dbReference>
<dbReference type="Pfam" id="PF00067">
    <property type="entry name" value="p450"/>
    <property type="match status" value="1"/>
</dbReference>
<dbReference type="Gene3D" id="1.10.630.10">
    <property type="entry name" value="Cytochrome P450"/>
    <property type="match status" value="1"/>
</dbReference>
<reference evidence="1" key="1">
    <citation type="submission" date="2020-04" db="EMBL/GenBank/DDBJ databases">
        <title>Genome Assembly and Annotation of Botryosphaeria dothidea sdau 11-99, a Latent Pathogen of Apple Fruit Ring Rot in China.</title>
        <authorList>
            <person name="Yu C."/>
            <person name="Diao Y."/>
            <person name="Lu Q."/>
            <person name="Zhao J."/>
            <person name="Cui S."/>
            <person name="Peng C."/>
            <person name="He B."/>
            <person name="Liu H."/>
        </authorList>
    </citation>
    <scope>NUCLEOTIDE SEQUENCE [LARGE SCALE GENOMIC DNA]</scope>
    <source>
        <strain evidence="1">Sdau11-99</strain>
    </source>
</reference>
<dbReference type="OrthoDB" id="1470350at2759"/>
<dbReference type="EMBL" id="WWBZ02000016">
    <property type="protein sequence ID" value="KAF4309697.1"/>
    <property type="molecule type" value="Genomic_DNA"/>
</dbReference>
<keyword evidence="2" id="KW-1185">Reference proteome</keyword>
<dbReference type="GO" id="GO:0016705">
    <property type="term" value="F:oxidoreductase activity, acting on paired donors, with incorporation or reduction of molecular oxygen"/>
    <property type="evidence" value="ECO:0007669"/>
    <property type="project" value="InterPro"/>
</dbReference>
<dbReference type="PRINTS" id="PR00385">
    <property type="entry name" value="P450"/>
</dbReference>
<gene>
    <name evidence="1" type="ORF">GTA08_BOTSDO03267</name>
</gene>
<dbReference type="GO" id="GO:0020037">
    <property type="term" value="F:heme binding"/>
    <property type="evidence" value="ECO:0007669"/>
    <property type="project" value="InterPro"/>
</dbReference>
<organism evidence="1 2">
    <name type="scientific">Botryosphaeria dothidea</name>
    <dbReference type="NCBI Taxonomy" id="55169"/>
    <lineage>
        <taxon>Eukaryota</taxon>
        <taxon>Fungi</taxon>
        <taxon>Dikarya</taxon>
        <taxon>Ascomycota</taxon>
        <taxon>Pezizomycotina</taxon>
        <taxon>Dothideomycetes</taxon>
        <taxon>Dothideomycetes incertae sedis</taxon>
        <taxon>Botryosphaeriales</taxon>
        <taxon>Botryosphaeriaceae</taxon>
        <taxon>Botryosphaeria</taxon>
    </lineage>
</organism>
<evidence type="ECO:0000313" key="1">
    <source>
        <dbReference type="EMBL" id="KAF4309697.1"/>
    </source>
</evidence>
<dbReference type="GO" id="GO:0005506">
    <property type="term" value="F:iron ion binding"/>
    <property type="evidence" value="ECO:0007669"/>
    <property type="project" value="InterPro"/>
</dbReference>
<dbReference type="InterPro" id="IPR002401">
    <property type="entry name" value="Cyt_P450_E_grp-I"/>
</dbReference>
<dbReference type="GO" id="GO:0004497">
    <property type="term" value="F:monooxygenase activity"/>
    <property type="evidence" value="ECO:0007669"/>
    <property type="project" value="InterPro"/>
</dbReference>
<dbReference type="AlphaFoldDB" id="A0A8H4J0P5"/>
<sequence>MLDIIGVAGLGKDFCAISDPDSELNTMYRTVFMPNDASRLLDLAAIFVPFAIIRRLLVKRNYELDQAIARIRNVVCDLVRWKRRQLAQGLEPDADILAVSINSGGFEDEERVNQMMTLLAAGHETTATLMTWAVYHLCRHHEHQSRLREEIRAHFPSPTNPRSSISAEEIDRLPYLNAVCNEVIRLSPPVPVTLRIATQDGRVLEQFIPKGTTIDIAPSGMNLSEEEWGDDASFFKPERWLNPGCANSGGARRNYALLTFLHGPRSFLGQGFAKAEFGCLLAALVGRFQMELLDPNFIPKTKIGITARPVEPLLVRVRALEGW</sequence>
<dbReference type="InterPro" id="IPR036396">
    <property type="entry name" value="Cyt_P450_sf"/>
</dbReference>
<protein>
    <submittedName>
        <fullName evidence="1">Cytochrome p450 protein</fullName>
    </submittedName>
</protein>